<dbReference type="RefSeq" id="WP_121521691.1">
    <property type="nucleotide sequence ID" value="NZ_RCHR01000001.1"/>
</dbReference>
<reference evidence="1 2" key="1">
    <citation type="submission" date="2018-10" db="EMBL/GenBank/DDBJ databases">
        <title>Oceanobacillus sp. YLB-02 draft genome.</title>
        <authorList>
            <person name="Yu L."/>
        </authorList>
    </citation>
    <scope>NUCLEOTIDE SEQUENCE [LARGE SCALE GENOMIC DNA]</scope>
    <source>
        <strain evidence="1 2">YLB-02</strain>
    </source>
</reference>
<dbReference type="AlphaFoldDB" id="A0A498DUK4"/>
<dbReference type="Pfam" id="PF09953">
    <property type="entry name" value="DUF2187"/>
    <property type="match status" value="1"/>
</dbReference>
<protein>
    <submittedName>
        <fullName evidence="1">DUF2187 domain-containing protein</fullName>
    </submittedName>
</protein>
<proteinExistence type="predicted"/>
<dbReference type="InterPro" id="IPR018690">
    <property type="entry name" value="DUF2187"/>
</dbReference>
<comment type="caution">
    <text evidence="1">The sequence shown here is derived from an EMBL/GenBank/DDBJ whole genome shotgun (WGS) entry which is preliminary data.</text>
</comment>
<gene>
    <name evidence="1" type="ORF">D8M04_03065</name>
</gene>
<name>A0A498DUK4_9BACI</name>
<sequence length="57" mass="6441">MNHHAEIGDKIAFKSGVKGIVEKIYTNSVMVKITENKTDQIFEGNKTIVGHKHYEIV</sequence>
<organism evidence="1 2">
    <name type="scientific">Oceanobacillus piezotolerans</name>
    <dbReference type="NCBI Taxonomy" id="2448030"/>
    <lineage>
        <taxon>Bacteria</taxon>
        <taxon>Bacillati</taxon>
        <taxon>Bacillota</taxon>
        <taxon>Bacilli</taxon>
        <taxon>Bacillales</taxon>
        <taxon>Bacillaceae</taxon>
        <taxon>Oceanobacillus</taxon>
    </lineage>
</organism>
<evidence type="ECO:0000313" key="1">
    <source>
        <dbReference type="EMBL" id="RLL48537.1"/>
    </source>
</evidence>
<evidence type="ECO:0000313" key="2">
    <source>
        <dbReference type="Proteomes" id="UP000270219"/>
    </source>
</evidence>
<keyword evidence="2" id="KW-1185">Reference proteome</keyword>
<accession>A0A498DUK4</accession>
<dbReference type="OrthoDB" id="2692124at2"/>
<dbReference type="EMBL" id="RCHR01000001">
    <property type="protein sequence ID" value="RLL48537.1"/>
    <property type="molecule type" value="Genomic_DNA"/>
</dbReference>
<dbReference type="Proteomes" id="UP000270219">
    <property type="component" value="Unassembled WGS sequence"/>
</dbReference>